<dbReference type="Proteomes" id="UP001200741">
    <property type="component" value="Unassembled WGS sequence"/>
</dbReference>
<proteinExistence type="predicted"/>
<dbReference type="RefSeq" id="WP_233372742.1">
    <property type="nucleotide sequence ID" value="NZ_JAJTWU010000005.1"/>
</dbReference>
<keyword evidence="1" id="KW-1133">Transmembrane helix</keyword>
<evidence type="ECO:0000256" key="1">
    <source>
        <dbReference type="SAM" id="Phobius"/>
    </source>
</evidence>
<feature type="chain" id="PRO_5045325674" evidence="2">
    <location>
        <begin position="22"/>
        <end position="319"/>
    </location>
</feature>
<dbReference type="EMBL" id="JAJTWU010000005">
    <property type="protein sequence ID" value="MCE4555697.1"/>
    <property type="molecule type" value="Genomic_DNA"/>
</dbReference>
<evidence type="ECO:0000313" key="5">
    <source>
        <dbReference type="Proteomes" id="UP001200741"/>
    </source>
</evidence>
<keyword evidence="1" id="KW-0472">Membrane</keyword>
<reference evidence="4 5" key="1">
    <citation type="submission" date="2021-12" db="EMBL/GenBank/DDBJ databases">
        <title>Genome seq of P8.</title>
        <authorList>
            <person name="Seo T."/>
        </authorList>
    </citation>
    <scope>NUCLEOTIDE SEQUENCE [LARGE SCALE GENOMIC DNA]</scope>
    <source>
        <strain evidence="4 5">P8</strain>
    </source>
</reference>
<comment type="caution">
    <text evidence="4">The sequence shown here is derived from an EMBL/GenBank/DDBJ whole genome shotgun (WGS) entry which is preliminary data.</text>
</comment>
<gene>
    <name evidence="4" type="ORF">LXT13_14920</name>
</gene>
<protein>
    <submittedName>
        <fullName evidence="4">PEP-CTERM sorting domain-containing protein</fullName>
    </submittedName>
</protein>
<evidence type="ECO:0000256" key="2">
    <source>
        <dbReference type="SAM" id="SignalP"/>
    </source>
</evidence>
<keyword evidence="5" id="KW-1185">Reference proteome</keyword>
<evidence type="ECO:0000259" key="3">
    <source>
        <dbReference type="Pfam" id="PF07589"/>
    </source>
</evidence>
<organism evidence="4 5">
    <name type="scientific">Pelomonas cellulosilytica</name>
    <dbReference type="NCBI Taxonomy" id="2906762"/>
    <lineage>
        <taxon>Bacteria</taxon>
        <taxon>Pseudomonadati</taxon>
        <taxon>Pseudomonadota</taxon>
        <taxon>Betaproteobacteria</taxon>
        <taxon>Burkholderiales</taxon>
        <taxon>Sphaerotilaceae</taxon>
        <taxon>Roseateles</taxon>
    </lineage>
</organism>
<name>A0ABS8XVB2_9BURK</name>
<dbReference type="Pfam" id="PF07589">
    <property type="entry name" value="PEP-CTERM"/>
    <property type="match status" value="1"/>
</dbReference>
<feature type="transmembrane region" description="Helical" evidence="1">
    <location>
        <begin position="297"/>
        <end position="313"/>
    </location>
</feature>
<feature type="domain" description="Ice-binding protein C-terminal" evidence="3">
    <location>
        <begin position="292"/>
        <end position="317"/>
    </location>
</feature>
<sequence length="319" mass="33642">MKFVRFALLACSMGVATAAQADVSFAFGVTAENLNTGVYNYLYPDVQTSGVLSTGGPLMVQSDGVSAMVNAWADARTGVFKSIASVNISSGGRPVDIAEAYSRLEVSDVLVFNATGSTATAEFRLSYDTAISGLGFSAFPREGEVSHFQQVLSFRQMTLSYEVANPVFDPNASCTGSGEGMFCPAETQQFLTVEKSASNEQFREVALGGPDGTYTNGEATNGRYTGTEVLSLEVPTGVEVHLSYTVYNMARCFHMGSCTLTSDASHSDYLGLVAPQGFSSASGYQYLGLAAAVPEPATAWMGLAGLGLIAGVLRRRRQA</sequence>
<accession>A0ABS8XVB2</accession>
<evidence type="ECO:0000313" key="4">
    <source>
        <dbReference type="EMBL" id="MCE4555697.1"/>
    </source>
</evidence>
<feature type="signal peptide" evidence="2">
    <location>
        <begin position="1"/>
        <end position="21"/>
    </location>
</feature>
<dbReference type="InterPro" id="IPR013424">
    <property type="entry name" value="Ice-binding_C"/>
</dbReference>
<keyword evidence="2" id="KW-0732">Signal</keyword>
<keyword evidence="1" id="KW-0812">Transmembrane</keyword>